<organism evidence="1 2">
    <name type="scientific">Exocentrus adspersus</name>
    <dbReference type="NCBI Taxonomy" id="1586481"/>
    <lineage>
        <taxon>Eukaryota</taxon>
        <taxon>Metazoa</taxon>
        <taxon>Ecdysozoa</taxon>
        <taxon>Arthropoda</taxon>
        <taxon>Hexapoda</taxon>
        <taxon>Insecta</taxon>
        <taxon>Pterygota</taxon>
        <taxon>Neoptera</taxon>
        <taxon>Endopterygota</taxon>
        <taxon>Coleoptera</taxon>
        <taxon>Polyphaga</taxon>
        <taxon>Cucujiformia</taxon>
        <taxon>Chrysomeloidea</taxon>
        <taxon>Cerambycidae</taxon>
        <taxon>Lamiinae</taxon>
        <taxon>Acanthocinini</taxon>
        <taxon>Exocentrus</taxon>
    </lineage>
</organism>
<sequence>MEDGVGKHTKDIGDEGKEYAGNIKKIAFVCNETALLDTAGVSEVQGGVLVGVAPDTTKVDIIQCTGTSFAPLTKKGYVGLSNCKDSH</sequence>
<name>A0AAV8VK31_9CUCU</name>
<accession>A0AAV8VK31</accession>
<gene>
    <name evidence="1" type="ORF">NQ315_002792</name>
</gene>
<evidence type="ECO:0000313" key="2">
    <source>
        <dbReference type="Proteomes" id="UP001159042"/>
    </source>
</evidence>
<reference evidence="1 2" key="1">
    <citation type="journal article" date="2023" name="Insect Mol. Biol.">
        <title>Genome sequencing provides insights into the evolution of gene families encoding plant cell wall-degrading enzymes in longhorned beetles.</title>
        <authorList>
            <person name="Shin N.R."/>
            <person name="Okamura Y."/>
            <person name="Kirsch R."/>
            <person name="Pauchet Y."/>
        </authorList>
    </citation>
    <scope>NUCLEOTIDE SEQUENCE [LARGE SCALE GENOMIC DNA]</scope>
    <source>
        <strain evidence="1">EAD_L_NR</strain>
    </source>
</reference>
<protein>
    <submittedName>
        <fullName evidence="1">Uncharacterized protein</fullName>
    </submittedName>
</protein>
<proteinExistence type="predicted"/>
<keyword evidence="2" id="KW-1185">Reference proteome</keyword>
<evidence type="ECO:0000313" key="1">
    <source>
        <dbReference type="EMBL" id="KAJ8914519.1"/>
    </source>
</evidence>
<comment type="caution">
    <text evidence="1">The sequence shown here is derived from an EMBL/GenBank/DDBJ whole genome shotgun (WGS) entry which is preliminary data.</text>
</comment>
<dbReference type="Proteomes" id="UP001159042">
    <property type="component" value="Unassembled WGS sequence"/>
</dbReference>
<dbReference type="AlphaFoldDB" id="A0AAV8VK31"/>
<dbReference type="EMBL" id="JANEYG010000070">
    <property type="protein sequence ID" value="KAJ8914519.1"/>
    <property type="molecule type" value="Genomic_DNA"/>
</dbReference>